<evidence type="ECO:0000313" key="1">
    <source>
        <dbReference type="EMBL" id="GJN28946.1"/>
    </source>
</evidence>
<dbReference type="PANTHER" id="PTHR31257:SF21">
    <property type="entry name" value="OS07G0683600 PROTEIN"/>
    <property type="match status" value="1"/>
</dbReference>
<reference evidence="1" key="1">
    <citation type="journal article" date="2018" name="DNA Res.">
        <title>Multiple hybrid de novo genome assembly of finger millet, an orphan allotetraploid crop.</title>
        <authorList>
            <person name="Hatakeyama M."/>
            <person name="Aluri S."/>
            <person name="Balachadran M.T."/>
            <person name="Sivarajan S.R."/>
            <person name="Patrignani A."/>
            <person name="Gruter S."/>
            <person name="Poveda L."/>
            <person name="Shimizu-Inatsugi R."/>
            <person name="Baeten J."/>
            <person name="Francoijs K.J."/>
            <person name="Nataraja K.N."/>
            <person name="Reddy Y.A.N."/>
            <person name="Phadnis S."/>
            <person name="Ravikumar R.L."/>
            <person name="Schlapbach R."/>
            <person name="Sreeman S.M."/>
            <person name="Shimizu K.K."/>
        </authorList>
    </citation>
    <scope>NUCLEOTIDE SEQUENCE</scope>
</reference>
<accession>A0AAV5F280</accession>
<reference evidence="1" key="2">
    <citation type="submission" date="2021-12" db="EMBL/GenBank/DDBJ databases">
        <title>Resequencing data analysis of finger millet.</title>
        <authorList>
            <person name="Hatakeyama M."/>
            <person name="Aluri S."/>
            <person name="Balachadran M.T."/>
            <person name="Sivarajan S.R."/>
            <person name="Poveda L."/>
            <person name="Shimizu-Inatsugi R."/>
            <person name="Schlapbach R."/>
            <person name="Sreeman S.M."/>
            <person name="Shimizu K.K."/>
        </authorList>
    </citation>
    <scope>NUCLEOTIDE SEQUENCE</scope>
</reference>
<dbReference type="InterPro" id="IPR040249">
    <property type="entry name" value="Ricin_B-like_lectin_EULS3-like"/>
</dbReference>
<gene>
    <name evidence="1" type="primary">gb17124</name>
    <name evidence="1" type="ORF">PR202_gb17124</name>
</gene>
<protein>
    <submittedName>
        <fullName evidence="1">Uncharacterized protein</fullName>
    </submittedName>
</protein>
<evidence type="ECO:0000313" key="2">
    <source>
        <dbReference type="Proteomes" id="UP001054889"/>
    </source>
</evidence>
<organism evidence="1 2">
    <name type="scientific">Eleusine coracana subsp. coracana</name>
    <dbReference type="NCBI Taxonomy" id="191504"/>
    <lineage>
        <taxon>Eukaryota</taxon>
        <taxon>Viridiplantae</taxon>
        <taxon>Streptophyta</taxon>
        <taxon>Embryophyta</taxon>
        <taxon>Tracheophyta</taxon>
        <taxon>Spermatophyta</taxon>
        <taxon>Magnoliopsida</taxon>
        <taxon>Liliopsida</taxon>
        <taxon>Poales</taxon>
        <taxon>Poaceae</taxon>
        <taxon>PACMAD clade</taxon>
        <taxon>Chloridoideae</taxon>
        <taxon>Cynodonteae</taxon>
        <taxon>Eleusininae</taxon>
        <taxon>Eleusine</taxon>
    </lineage>
</organism>
<dbReference type="Proteomes" id="UP001054889">
    <property type="component" value="Unassembled WGS sequence"/>
</dbReference>
<keyword evidence="2" id="KW-1185">Reference proteome</keyword>
<name>A0AAV5F280_ELECO</name>
<proteinExistence type="predicted"/>
<comment type="caution">
    <text evidence="1">The sequence shown here is derived from an EMBL/GenBank/DDBJ whole genome shotgun (WGS) entry which is preliminary data.</text>
</comment>
<dbReference type="PANTHER" id="PTHR31257">
    <property type="entry name" value="RICIN B-LIKE LECTIN EULS3"/>
    <property type="match status" value="1"/>
</dbReference>
<dbReference type="AlphaFoldDB" id="A0AAV5F280"/>
<sequence>MSYAQLTSDGLSHLHAELAEQNAVRIFCNASEECSMIVRDDMVCLAPTKPSDDNQDEEGSPAFAMVNKTTGEAIEHSLGQCDPVKLVPYEANGIDESVLWTESNDVGDGFHCI</sequence>
<dbReference type="EMBL" id="BQKI01000081">
    <property type="protein sequence ID" value="GJN28946.1"/>
    <property type="molecule type" value="Genomic_DNA"/>
</dbReference>